<evidence type="ECO:0000313" key="17">
    <source>
        <dbReference type="RefSeq" id="XP_011027468.1"/>
    </source>
</evidence>
<keyword evidence="4" id="KW-0489">Methyltransferase</keyword>
<feature type="compositionally biased region" description="Polar residues" evidence="11">
    <location>
        <begin position="1087"/>
        <end position="1099"/>
    </location>
</feature>
<dbReference type="PROSITE" id="PS51215">
    <property type="entry name" value="AWS"/>
    <property type="match status" value="1"/>
</dbReference>
<dbReference type="GO" id="GO:0008270">
    <property type="term" value="F:zinc ion binding"/>
    <property type="evidence" value="ECO:0007669"/>
    <property type="project" value="UniProtKB-KW"/>
</dbReference>
<dbReference type="SMART" id="SM00317">
    <property type="entry name" value="SET"/>
    <property type="match status" value="1"/>
</dbReference>
<feature type="compositionally biased region" description="Polar residues" evidence="11">
    <location>
        <begin position="677"/>
        <end position="693"/>
    </location>
</feature>
<evidence type="ECO:0000256" key="9">
    <source>
        <dbReference type="ARBA" id="ARBA00022833"/>
    </source>
</evidence>
<dbReference type="Gene3D" id="2.170.270.10">
    <property type="entry name" value="SET domain"/>
    <property type="match status" value="1"/>
</dbReference>
<dbReference type="RefSeq" id="XP_011027468.1">
    <property type="nucleotide sequence ID" value="XM_011029166.1"/>
</dbReference>
<evidence type="ECO:0000256" key="2">
    <source>
        <dbReference type="ARBA" id="ARBA00004286"/>
    </source>
</evidence>
<feature type="compositionally biased region" description="Basic and acidic residues" evidence="11">
    <location>
        <begin position="1107"/>
        <end position="1163"/>
    </location>
</feature>
<name>A0AAJ6UCQ0_POPEU</name>
<feature type="compositionally biased region" description="Polar residues" evidence="11">
    <location>
        <begin position="1565"/>
        <end position="1581"/>
    </location>
</feature>
<dbReference type="CDD" id="cd19172">
    <property type="entry name" value="SET_SETD2"/>
    <property type="match status" value="1"/>
</dbReference>
<dbReference type="Gene3D" id="3.30.40.100">
    <property type="match status" value="1"/>
</dbReference>
<feature type="domain" description="SET" evidence="12">
    <location>
        <begin position="1351"/>
        <end position="1472"/>
    </location>
</feature>
<proteinExistence type="predicted"/>
<dbReference type="Pfam" id="PF07496">
    <property type="entry name" value="zf-CW"/>
    <property type="match status" value="1"/>
</dbReference>
<feature type="region of interest" description="Disordered" evidence="11">
    <location>
        <begin position="965"/>
        <end position="1023"/>
    </location>
</feature>
<protein>
    <submittedName>
        <fullName evidence="17">Histone-lysine N-methyltransferase ASHH2-like isoform X3</fullName>
    </submittedName>
</protein>
<feature type="compositionally biased region" description="Basic residues" evidence="11">
    <location>
        <begin position="694"/>
        <end position="703"/>
    </location>
</feature>
<keyword evidence="6" id="KW-0949">S-adenosyl-L-methionine</keyword>
<feature type="compositionally biased region" description="Polar residues" evidence="11">
    <location>
        <begin position="1589"/>
        <end position="1609"/>
    </location>
</feature>
<dbReference type="InterPro" id="IPR003616">
    <property type="entry name" value="Post-SET_dom"/>
</dbReference>
<feature type="domain" description="CW-type" evidence="14">
    <location>
        <begin position="1190"/>
        <end position="1244"/>
    </location>
</feature>
<evidence type="ECO:0000259" key="14">
    <source>
        <dbReference type="PROSITE" id="PS51050"/>
    </source>
</evidence>
<dbReference type="GO" id="GO:0046975">
    <property type="term" value="F:histone H3K36 methyltransferase activity"/>
    <property type="evidence" value="ECO:0007669"/>
    <property type="project" value="InterPro"/>
</dbReference>
<dbReference type="InterPro" id="IPR006560">
    <property type="entry name" value="AWS_dom"/>
</dbReference>
<evidence type="ECO:0000259" key="13">
    <source>
        <dbReference type="PROSITE" id="PS50868"/>
    </source>
</evidence>
<dbReference type="Pfam" id="PF00856">
    <property type="entry name" value="SET"/>
    <property type="match status" value="1"/>
</dbReference>
<feature type="region of interest" description="Disordered" evidence="11">
    <location>
        <begin position="676"/>
        <end position="703"/>
    </location>
</feature>
<accession>A0AAJ6UCQ0</accession>
<dbReference type="SMART" id="SM00508">
    <property type="entry name" value="PostSET"/>
    <property type="match status" value="1"/>
</dbReference>
<evidence type="ECO:0000256" key="7">
    <source>
        <dbReference type="ARBA" id="ARBA00022723"/>
    </source>
</evidence>
<evidence type="ECO:0000256" key="3">
    <source>
        <dbReference type="ARBA" id="ARBA00022454"/>
    </source>
</evidence>
<keyword evidence="9" id="KW-0862">Zinc</keyword>
<feature type="region of interest" description="Disordered" evidence="11">
    <location>
        <begin position="1087"/>
        <end position="1176"/>
    </location>
</feature>
<evidence type="ECO:0000256" key="10">
    <source>
        <dbReference type="ARBA" id="ARBA00023242"/>
    </source>
</evidence>
<feature type="domain" description="Post-SET" evidence="13">
    <location>
        <begin position="1480"/>
        <end position="1496"/>
    </location>
</feature>
<organism evidence="16 17">
    <name type="scientific">Populus euphratica</name>
    <name type="common">Euphrates poplar</name>
    <dbReference type="NCBI Taxonomy" id="75702"/>
    <lineage>
        <taxon>Eukaryota</taxon>
        <taxon>Viridiplantae</taxon>
        <taxon>Streptophyta</taxon>
        <taxon>Embryophyta</taxon>
        <taxon>Tracheophyta</taxon>
        <taxon>Spermatophyta</taxon>
        <taxon>Magnoliopsida</taxon>
        <taxon>eudicotyledons</taxon>
        <taxon>Gunneridae</taxon>
        <taxon>Pentapetalae</taxon>
        <taxon>rosids</taxon>
        <taxon>fabids</taxon>
        <taxon>Malpighiales</taxon>
        <taxon>Salicaceae</taxon>
        <taxon>Saliceae</taxon>
        <taxon>Populus</taxon>
    </lineage>
</organism>
<evidence type="ECO:0000256" key="11">
    <source>
        <dbReference type="SAM" id="MobiDB-lite"/>
    </source>
</evidence>
<evidence type="ECO:0000259" key="12">
    <source>
        <dbReference type="PROSITE" id="PS50280"/>
    </source>
</evidence>
<comment type="subcellular location">
    <subcellularLocation>
        <location evidence="2">Chromosome</location>
    </subcellularLocation>
    <subcellularLocation>
        <location evidence="1">Nucleus</location>
    </subcellularLocation>
</comment>
<sequence length="1826" mass="199225">MGACEPHEPLNLAATEQHSCLEFIKNSEQLPALETGRSVIEFYADPSSATNGFAELSQKDNGVCASYSDVMEAVLDDRGIGLAVEGENMVGSIAGRLLEDESGVDGECLDEGQSGRDDCIRETDRFWEEKVGLGGENGGAVDCEGSLELLVVPDSLKNCNQHDDQMDDKNAGAQGTMEEGSDGLATVETDASDETVPPTACGTSVELNPVNDMPRNCDQQDGQNEDESGNVQGVIEDDCLDAIETVKSNEIVLSLGCKMPAELVQANDWCRNGGQQDDQRDDKNVSVQGVMEENSGDLAPTEVDTHDEIMLLSGRELPAELIPVKSLPGDVSEQYNHDCGASQEVVVEEKIGNFTALGKSNVQGVMEQKSNGLVATETIGTCENILPSLGYEMLAKCLPRNGVEQDMQDSGTSMVVTMEEKNNDLAGIESISIQGVMEDKTDGLAATETATCNEIGPSPSCEMPFGLISVNVSSRNGVEQDKQDDGTSCTVVSDEKSVILTRLETDNQDQKLLPLDHELLLELTPVTCPPSKCLQQKDQKEKQIFSGPFAGGVMEDPTFVLDAAETTPSNLLLPSQENLKVMPMTDLPEENVPHDEQKLIPCKLDSKAVNGLAIEWVPEQESNALARTEAGICSQASAHGTIDSSSAVDCSGETDYEAKNNVSIDSVSETKCHVIVSPSSRRSNGTRKSSQKTQTKRAARKCRNTTKVPKLHRGIEIVFKSVTRRRSCFSKPARSSAWGLLGNITQTFMLINGLRPDEIENLGSQKARGDQGSGKRNKLAGGTSRRSSKKGHASAHCIRLKVKVGKDACQTESKPKMIIPEVINTKASGDLVSDYGAESCQETSFEISKLAYCMGDNMVEEGTQKQLPSFYIKLGKAKAHCDASAMDVKLANTDMEGTVISEKSSRDIMEDYLGVPSHTEVEALGVATEKRYTDAGTSPDSEVINSVPEVEVDARCQEDYPDAVLSPSKAFAADEEGTGGKRGKKKESLPQAGNCSPALASSKKVKLAKKRGGRQRKGDSLSSSEILTSCTSANGSVNTTSTKEYSAELVLSSGKTELGVPGGALRGEIIMETKICGELDADLRLSESQISKNPLPSTKSRGRRLPRKSDGVNKRRSKVSDSAKSRRANGCKERGNDRKSVKKNRAEEKSVCDHVVSKDDNGKTDAGNDTTAEEATNLDMPSSGVMEQNLFPDNAWVRCDDCLKWRRIPVRLVESISQTHRQWICEDNMDKAFADCSFPQEKSDAEINAELGISDADEDVCDAPSNYMELECGPTSVSKEYEFTRITTNQFLHRTRKTQTIDEIMVCYCKAPVGGRLGGCGDECLNRMLNIECVQGTCPCGDLCSNQQFQKRNYAKMTWDRCGKKGFGLRLEEDISRGQFLIEYVGEVLDVHAYESRQKEYASKGHKHFYFMTLDGSEVIDACVKGNMGRFINHSCDPNCRTEKWVVNGEICIGLFALRDIKKGEEVTFDYNYVRVVGAAAKRCYCGSPQCQGYIGGDPTSSEVTDQVDSDEEFPEPVMLEDGEVGDDLKNKISKTSFFGLSKGREMESKTAVGNMEVATEIKDSMNQSTPAISQSPSESEMNGLPGDFSSSSKRVEISPQTEDMTTQPTPAVHQEISMEEMMDKSLYSSQKLKTSLTSVLTKPLPDDIMINRKSKSTTAENKRVFVKSRFIIKTPPQSGLIKKGKSASNFININKVQTITSKPHMPPIKPKKLSESTSDGHFEAVQEKLNELLDSEGGISKRKDAPKGYLKLLLLTAASGAIRNGEAIQSNRELSMILDALLKTRSRMVLMDIIEKNGLRMLHNIMKQYRRDFKKIPILRKLLKL</sequence>
<evidence type="ECO:0000313" key="16">
    <source>
        <dbReference type="Proteomes" id="UP000694918"/>
    </source>
</evidence>
<dbReference type="PROSITE" id="PS51050">
    <property type="entry name" value="ZF_CW"/>
    <property type="match status" value="1"/>
</dbReference>
<dbReference type="GO" id="GO:0005694">
    <property type="term" value="C:chromosome"/>
    <property type="evidence" value="ECO:0007669"/>
    <property type="project" value="UniProtKB-SubCell"/>
</dbReference>
<dbReference type="SMART" id="SM00570">
    <property type="entry name" value="AWS"/>
    <property type="match status" value="1"/>
</dbReference>
<dbReference type="InterPro" id="IPR011124">
    <property type="entry name" value="Znf_CW"/>
</dbReference>
<feature type="domain" description="AWS" evidence="15">
    <location>
        <begin position="1302"/>
        <end position="1353"/>
    </location>
</feature>
<reference evidence="17" key="1">
    <citation type="submission" date="2025-08" db="UniProtKB">
        <authorList>
            <consortium name="RefSeq"/>
        </authorList>
    </citation>
    <scope>IDENTIFICATION</scope>
</reference>
<keyword evidence="3" id="KW-0158">Chromosome</keyword>
<dbReference type="Proteomes" id="UP000694918">
    <property type="component" value="Unplaced"/>
</dbReference>
<dbReference type="SUPFAM" id="SSF82199">
    <property type="entry name" value="SET domain"/>
    <property type="match status" value="1"/>
</dbReference>
<dbReference type="InterPro" id="IPR044437">
    <property type="entry name" value="SETD2/Set2_SET"/>
</dbReference>
<evidence type="ECO:0000256" key="5">
    <source>
        <dbReference type="ARBA" id="ARBA00022679"/>
    </source>
</evidence>
<dbReference type="Pfam" id="PF17907">
    <property type="entry name" value="AWS"/>
    <property type="match status" value="1"/>
</dbReference>
<feature type="region of interest" description="Disordered" evidence="11">
    <location>
        <begin position="193"/>
        <end position="230"/>
    </location>
</feature>
<keyword evidence="16" id="KW-1185">Reference proteome</keyword>
<keyword evidence="8" id="KW-0863">Zinc-finger</keyword>
<keyword evidence="10" id="KW-0539">Nucleus</keyword>
<keyword evidence="7" id="KW-0479">Metal-binding</keyword>
<dbReference type="FunFam" id="2.170.270.10:FF:000035">
    <property type="entry name" value="Histone-lysine N-methyltransferase"/>
    <property type="match status" value="1"/>
</dbReference>
<dbReference type="InterPro" id="IPR001214">
    <property type="entry name" value="SET_dom"/>
</dbReference>
<dbReference type="InterPro" id="IPR046341">
    <property type="entry name" value="SET_dom_sf"/>
</dbReference>
<evidence type="ECO:0000259" key="15">
    <source>
        <dbReference type="PROSITE" id="PS51215"/>
    </source>
</evidence>
<evidence type="ECO:0000256" key="4">
    <source>
        <dbReference type="ARBA" id="ARBA00022603"/>
    </source>
</evidence>
<feature type="compositionally biased region" description="Basic residues" evidence="11">
    <location>
        <begin position="1003"/>
        <end position="1015"/>
    </location>
</feature>
<dbReference type="GO" id="GO:0005634">
    <property type="term" value="C:nucleus"/>
    <property type="evidence" value="ECO:0007669"/>
    <property type="project" value="UniProtKB-SubCell"/>
</dbReference>
<dbReference type="PROSITE" id="PS50280">
    <property type="entry name" value="SET"/>
    <property type="match status" value="1"/>
</dbReference>
<dbReference type="InterPro" id="IPR050777">
    <property type="entry name" value="SET2_Histone-Lys_MeTrsfase"/>
</dbReference>
<dbReference type="GeneID" id="105127757"/>
<evidence type="ECO:0000256" key="6">
    <source>
        <dbReference type="ARBA" id="ARBA00022691"/>
    </source>
</evidence>
<dbReference type="PROSITE" id="PS50868">
    <property type="entry name" value="POST_SET"/>
    <property type="match status" value="1"/>
</dbReference>
<gene>
    <name evidence="17" type="primary">LOC105127757</name>
</gene>
<keyword evidence="5" id="KW-0808">Transferase</keyword>
<feature type="region of interest" description="Disordered" evidence="11">
    <location>
        <begin position="1565"/>
        <end position="1609"/>
    </location>
</feature>
<feature type="region of interest" description="Disordered" evidence="11">
    <location>
        <begin position="764"/>
        <end position="793"/>
    </location>
</feature>
<evidence type="ECO:0000256" key="1">
    <source>
        <dbReference type="ARBA" id="ARBA00004123"/>
    </source>
</evidence>
<dbReference type="PANTHER" id="PTHR22884">
    <property type="entry name" value="SET DOMAIN PROTEINS"/>
    <property type="match status" value="1"/>
</dbReference>
<evidence type="ECO:0000256" key="8">
    <source>
        <dbReference type="ARBA" id="ARBA00022771"/>
    </source>
</evidence>
<dbReference type="GO" id="GO:0032259">
    <property type="term" value="P:methylation"/>
    <property type="evidence" value="ECO:0007669"/>
    <property type="project" value="UniProtKB-KW"/>
</dbReference>